<dbReference type="Gene3D" id="1.10.1200.10">
    <property type="entry name" value="ACP-like"/>
    <property type="match status" value="1"/>
</dbReference>
<evidence type="ECO:0000313" key="6">
    <source>
        <dbReference type="Proteomes" id="UP001148614"/>
    </source>
</evidence>
<dbReference type="InterPro" id="IPR042099">
    <property type="entry name" value="ANL_N_sf"/>
</dbReference>
<dbReference type="InterPro" id="IPR000873">
    <property type="entry name" value="AMP-dep_synth/lig_dom"/>
</dbReference>
<dbReference type="InterPro" id="IPR009081">
    <property type="entry name" value="PP-bd_ACP"/>
</dbReference>
<dbReference type="SUPFAM" id="SSF47336">
    <property type="entry name" value="ACP-like"/>
    <property type="match status" value="1"/>
</dbReference>
<dbReference type="AlphaFoldDB" id="A0A9W8TRV7"/>
<evidence type="ECO:0000259" key="4">
    <source>
        <dbReference type="PROSITE" id="PS50075"/>
    </source>
</evidence>
<accession>A0A9W8TRV7</accession>
<feature type="region of interest" description="Disordered" evidence="3">
    <location>
        <begin position="732"/>
        <end position="752"/>
    </location>
</feature>
<sequence length="1098" mass="121569">MGSLRSNGFKRPVFDPRPLKSPSTDSVSESISSLPQLIEFNARENPDHIFALQTELNKDGLTEGKGNAYIAFAITFKQLDQMVYQCADWIRNVAIPVKQNGGLSEQQPIAIFLESGVGLFLHLAALLTLDIPVLLISARLSPTSILHLLRETGAKTILTSHRTRPSLSEDIHGLAKVVEVKPYTSYMAREPASDTDIEGRVLRHETQKRGADEKNAIILHSSGTTGLYILGYAACHQFAPEEEINWINLSTLPLYHGFGLLAPCLSLSIGMTCCFPPPSIIPATKSTLDLIREIDCRSMMTVPSIVDDILNVSEEGERNEALRLLAGLEFLAVGGGALKTSTGGTLVKHDIKLLNHYGVTEIGAIAPIFRPGLDYNWRFLRLRSDLGLKLHPIKGSRHFRLVGFPIGWDESFEVQDELERNETALSHVEVRILGRIDDVIVLKTGEKVQPRQLEDTLNMNPAIRTAVCVGNGCFELAVIIDPIGDNDDSRISVDDVWELIQAINPSVDHHARITSRNAIIIKPAEKQIPRSDKGSVMRQAVYEIFKEEISNAYRAMELDTLEDGFSLDTSDTESAIRHLVTAVAKNRMSSASLRGDEDLFEKGMDSLQAVRLARLLDSGLRQSRRGSQGQRTQISAEFVYRNPTIKALADEIACLVESHAEIKIDGRGDRATQMRVLANEVIAGWSGQGAIPASKHTILMTGSTSNLGAHALARLVRIDSIDKVICLVRGQPPTTDQADSTTGEQKGQSSLLNRQRHALQTAGICLERGEWAKVEMLDLTCISGEDDIAKAQISNLAHRVTHILHLAWPMDFQRRLESFKPHIKLLQTLVELARDAFVIGNSREPVRLLFSSSIAVVRHHGEVVPETAMQDPLVSVPMGYAEAKWICETYLNHVATHFAGVSPIVVRVGQLSGPEKTSGVWKTEEHLPALIQASQKIGAFPKLDGVASWMPVDRAAFSLVEMMMHRGETPTFLHLENPIRQSLNDILTIVAHELQLQQPFMIPFEQWLQRASEAGEVRSLETFYRDHFRELAGGAVMLDTVKARRISKCLVGSSALERKLIVEYVHRWQRDGFLRFAAMGIDWDGARNVAKVVPPVAE</sequence>
<dbReference type="InterPro" id="IPR013120">
    <property type="entry name" value="FAR_NAD-bd"/>
</dbReference>
<keyword evidence="6" id="KW-1185">Reference proteome</keyword>
<dbReference type="PANTHER" id="PTHR43439">
    <property type="entry name" value="PHENYLACETATE-COENZYME A LIGASE"/>
    <property type="match status" value="1"/>
</dbReference>
<protein>
    <recommendedName>
        <fullName evidence="4">Carrier domain-containing protein</fullName>
    </recommendedName>
</protein>
<dbReference type="Pfam" id="PF23562">
    <property type="entry name" value="AMP-binding_C_3"/>
    <property type="match status" value="1"/>
</dbReference>
<comment type="caution">
    <text evidence="5">The sequence shown here is derived from an EMBL/GenBank/DDBJ whole genome shotgun (WGS) entry which is preliminary data.</text>
</comment>
<name>A0A9W8TRV7_9PEZI</name>
<gene>
    <name evidence="5" type="ORF">NPX13_g522</name>
</gene>
<dbReference type="Proteomes" id="UP001148614">
    <property type="component" value="Unassembled WGS sequence"/>
</dbReference>
<dbReference type="SUPFAM" id="SSF51735">
    <property type="entry name" value="NAD(P)-binding Rossmann-fold domains"/>
    <property type="match status" value="1"/>
</dbReference>
<dbReference type="InterPro" id="IPR036291">
    <property type="entry name" value="NAD(P)-bd_dom_sf"/>
</dbReference>
<evidence type="ECO:0000256" key="2">
    <source>
        <dbReference type="ARBA" id="ARBA00022553"/>
    </source>
</evidence>
<dbReference type="InterPro" id="IPR051414">
    <property type="entry name" value="Adenylate-forming_Reductase"/>
</dbReference>
<evidence type="ECO:0000313" key="5">
    <source>
        <dbReference type="EMBL" id="KAJ3580045.1"/>
    </source>
</evidence>
<dbReference type="Pfam" id="PF07993">
    <property type="entry name" value="NAD_binding_4"/>
    <property type="match status" value="1"/>
</dbReference>
<dbReference type="Gene3D" id="3.40.50.12780">
    <property type="entry name" value="N-terminal domain of ligase-like"/>
    <property type="match status" value="1"/>
</dbReference>
<organism evidence="5 6">
    <name type="scientific">Xylaria arbuscula</name>
    <dbReference type="NCBI Taxonomy" id="114810"/>
    <lineage>
        <taxon>Eukaryota</taxon>
        <taxon>Fungi</taxon>
        <taxon>Dikarya</taxon>
        <taxon>Ascomycota</taxon>
        <taxon>Pezizomycotina</taxon>
        <taxon>Sordariomycetes</taxon>
        <taxon>Xylariomycetidae</taxon>
        <taxon>Xylariales</taxon>
        <taxon>Xylariaceae</taxon>
        <taxon>Xylaria</taxon>
    </lineage>
</organism>
<keyword evidence="1" id="KW-0596">Phosphopantetheine</keyword>
<dbReference type="PANTHER" id="PTHR43439:SF2">
    <property type="entry name" value="ENZYME, PUTATIVE (JCVI)-RELATED"/>
    <property type="match status" value="1"/>
</dbReference>
<feature type="region of interest" description="Disordered" evidence="3">
    <location>
        <begin position="1"/>
        <end position="28"/>
    </location>
</feature>
<dbReference type="PROSITE" id="PS50075">
    <property type="entry name" value="CARRIER"/>
    <property type="match status" value="1"/>
</dbReference>
<dbReference type="Gene3D" id="3.40.50.720">
    <property type="entry name" value="NAD(P)-binding Rossmann-like Domain"/>
    <property type="match status" value="1"/>
</dbReference>
<proteinExistence type="predicted"/>
<evidence type="ECO:0000256" key="3">
    <source>
        <dbReference type="SAM" id="MobiDB-lite"/>
    </source>
</evidence>
<dbReference type="SUPFAM" id="SSF56801">
    <property type="entry name" value="Acetyl-CoA synthetase-like"/>
    <property type="match status" value="1"/>
</dbReference>
<dbReference type="InterPro" id="IPR036736">
    <property type="entry name" value="ACP-like_sf"/>
</dbReference>
<dbReference type="VEuPathDB" id="FungiDB:F4678DRAFT_483642"/>
<reference evidence="5" key="1">
    <citation type="submission" date="2022-07" db="EMBL/GenBank/DDBJ databases">
        <title>Genome Sequence of Xylaria arbuscula.</title>
        <authorList>
            <person name="Buettner E."/>
        </authorList>
    </citation>
    <scope>NUCLEOTIDE SEQUENCE</scope>
    <source>
        <strain evidence="5">VT107</strain>
    </source>
</reference>
<dbReference type="EMBL" id="JANPWZ010000034">
    <property type="protein sequence ID" value="KAJ3580045.1"/>
    <property type="molecule type" value="Genomic_DNA"/>
</dbReference>
<feature type="domain" description="Carrier" evidence="4">
    <location>
        <begin position="570"/>
        <end position="656"/>
    </location>
</feature>
<keyword evidence="2" id="KW-0597">Phosphoprotein</keyword>
<dbReference type="Pfam" id="PF00501">
    <property type="entry name" value="AMP-binding"/>
    <property type="match status" value="1"/>
</dbReference>
<evidence type="ECO:0000256" key="1">
    <source>
        <dbReference type="ARBA" id="ARBA00022450"/>
    </source>
</evidence>